<protein>
    <submittedName>
        <fullName evidence="1">Uncharacterized protein</fullName>
    </submittedName>
</protein>
<evidence type="ECO:0000313" key="1">
    <source>
        <dbReference type="EMBL" id="THF59873.1"/>
    </source>
</evidence>
<accession>A0ABY2QCR3</accession>
<proteinExistence type="predicted"/>
<comment type="caution">
    <text evidence="1">The sequence shown here is derived from an EMBL/GenBank/DDBJ whole genome shotgun (WGS) entry which is preliminary data.</text>
</comment>
<organism evidence="1 2">
    <name type="scientific">Ollibium composti</name>
    <dbReference type="NCBI Taxonomy" id="2675109"/>
    <lineage>
        <taxon>Bacteria</taxon>
        <taxon>Pseudomonadati</taxon>
        <taxon>Pseudomonadota</taxon>
        <taxon>Alphaproteobacteria</taxon>
        <taxon>Hyphomicrobiales</taxon>
        <taxon>Phyllobacteriaceae</taxon>
        <taxon>Ollibium</taxon>
    </lineage>
</organism>
<reference evidence="1 2" key="1">
    <citation type="submission" date="2019-04" db="EMBL/GenBank/DDBJ databases">
        <title>Mesorhizobium composti sp. nov., isolated from compost.</title>
        <authorList>
            <person name="Lin S.-Y."/>
            <person name="Hameed A."/>
            <person name="Hsieh Y.-T."/>
            <person name="Young C.-C."/>
        </authorList>
    </citation>
    <scope>NUCLEOTIDE SEQUENCE [LARGE SCALE GENOMIC DNA]</scope>
    <source>
        <strain evidence="1 2">CC-YTH430</strain>
    </source>
</reference>
<dbReference type="Proteomes" id="UP000306441">
    <property type="component" value="Unassembled WGS sequence"/>
</dbReference>
<dbReference type="EMBL" id="SSNY01000001">
    <property type="protein sequence ID" value="THF59873.1"/>
    <property type="molecule type" value="Genomic_DNA"/>
</dbReference>
<name>A0ABY2QCR3_9HYPH</name>
<gene>
    <name evidence="1" type="ORF">E6C48_02145</name>
</gene>
<dbReference type="RefSeq" id="WP_136353496.1">
    <property type="nucleotide sequence ID" value="NZ_SSNY01000001.1"/>
</dbReference>
<evidence type="ECO:0000313" key="2">
    <source>
        <dbReference type="Proteomes" id="UP000306441"/>
    </source>
</evidence>
<keyword evidence="2" id="KW-1185">Reference proteome</keyword>
<sequence>MQRFDEILLLIGRLNYTWTNTESLLIHLIAGLAKVDKETAVVVFLTLNTTRARIDLVERLAKMAKTPEKCRKDILSLLEKLNQKSSLRNKYNHCIYSFDDKGDISHTHLMRIFDGKDTIKYGKVEAMDDAEVGRISECIEDVARVNREIWSVVRANGFPQ</sequence>